<keyword evidence="11 13" id="KW-0030">Aminoacyl-tRNA synthetase</keyword>
<keyword evidence="17" id="KW-1185">Reference proteome</keyword>
<dbReference type="CDD" id="cd01667">
    <property type="entry name" value="TGS_ThrRS"/>
    <property type="match status" value="1"/>
</dbReference>
<dbReference type="PROSITE" id="PS50862">
    <property type="entry name" value="AA_TRNA_LIGASE_II"/>
    <property type="match status" value="1"/>
</dbReference>
<dbReference type="STRING" id="1414854.GQ61_08045"/>
<proteinExistence type="inferred from homology"/>
<keyword evidence="4 13" id="KW-0436">Ligase</keyword>
<evidence type="ECO:0000259" key="15">
    <source>
        <dbReference type="PROSITE" id="PS51880"/>
    </source>
</evidence>
<dbReference type="GO" id="GO:0000049">
    <property type="term" value="F:tRNA binding"/>
    <property type="evidence" value="ECO:0007669"/>
    <property type="project" value="UniProtKB-KW"/>
</dbReference>
<dbReference type="InterPro" id="IPR004095">
    <property type="entry name" value="TGS"/>
</dbReference>
<dbReference type="FunFam" id="3.30.54.20:FF:000002">
    <property type="entry name" value="Threonine--tRNA ligase"/>
    <property type="match status" value="1"/>
</dbReference>
<keyword evidence="6 13" id="KW-0547">Nucleotide-binding</keyword>
<name>A0A1W6N680_9PROT</name>
<dbReference type="FunFam" id="3.30.980.10:FF:000005">
    <property type="entry name" value="Threonyl-tRNA synthetase, mitochondrial"/>
    <property type="match status" value="1"/>
</dbReference>
<dbReference type="RefSeq" id="WP_085784791.1">
    <property type="nucleotide sequence ID" value="NZ_CP008743.1"/>
</dbReference>
<dbReference type="Pfam" id="PF07973">
    <property type="entry name" value="tRNA_SAD"/>
    <property type="match status" value="1"/>
</dbReference>
<keyword evidence="2 13" id="KW-0963">Cytoplasm</keyword>
<feature type="binding site" evidence="13">
    <location>
        <position position="386"/>
    </location>
    <ligand>
        <name>Zn(2+)</name>
        <dbReference type="ChEBI" id="CHEBI:29105"/>
        <note>catalytic</note>
    </ligand>
</feature>
<dbReference type="CDD" id="cd00860">
    <property type="entry name" value="ThrRS_anticodon"/>
    <property type="match status" value="1"/>
</dbReference>
<dbReference type="GO" id="GO:0005524">
    <property type="term" value="F:ATP binding"/>
    <property type="evidence" value="ECO:0007669"/>
    <property type="project" value="UniProtKB-UniRule"/>
</dbReference>
<accession>A0A1W6N680</accession>
<dbReference type="InterPro" id="IPR004154">
    <property type="entry name" value="Anticodon-bd"/>
</dbReference>
<dbReference type="EMBL" id="CP008743">
    <property type="protein sequence ID" value="ARN85246.1"/>
    <property type="molecule type" value="Genomic_DNA"/>
</dbReference>
<dbReference type="InterPro" id="IPR036621">
    <property type="entry name" value="Anticodon-bd_dom_sf"/>
</dbReference>
<comment type="subcellular location">
    <subcellularLocation>
        <location evidence="13">Cytoplasm</location>
    </subcellularLocation>
</comment>
<comment type="caution">
    <text evidence="13">Lacks conserved residue(s) required for the propagation of feature annotation.</text>
</comment>
<evidence type="ECO:0000256" key="13">
    <source>
        <dbReference type="HAMAP-Rule" id="MF_00184"/>
    </source>
</evidence>
<evidence type="ECO:0000256" key="7">
    <source>
        <dbReference type="ARBA" id="ARBA00022833"/>
    </source>
</evidence>
<dbReference type="FunFam" id="3.10.20.30:FF:000005">
    <property type="entry name" value="Threonine--tRNA ligase"/>
    <property type="match status" value="1"/>
</dbReference>
<dbReference type="InterPro" id="IPR002320">
    <property type="entry name" value="Thr-tRNA-ligase_IIa"/>
</dbReference>
<protein>
    <recommendedName>
        <fullName evidence="13">Threonine--tRNA ligase</fullName>
        <ecNumber evidence="13">6.1.1.3</ecNumber>
    </recommendedName>
    <alternativeName>
        <fullName evidence="13">Threonyl-tRNA synthetase</fullName>
        <shortName evidence="13">ThrRS</shortName>
    </alternativeName>
</protein>
<dbReference type="InterPro" id="IPR018163">
    <property type="entry name" value="Thr/Ala-tRNA-synth_IIc_edit"/>
</dbReference>
<dbReference type="Pfam" id="PF00587">
    <property type="entry name" value="tRNA-synt_2b"/>
    <property type="match status" value="1"/>
</dbReference>
<dbReference type="GO" id="GO:0046872">
    <property type="term" value="F:metal ion binding"/>
    <property type="evidence" value="ECO:0007669"/>
    <property type="project" value="UniProtKB-KW"/>
</dbReference>
<evidence type="ECO:0000256" key="2">
    <source>
        <dbReference type="ARBA" id="ARBA00022490"/>
    </source>
</evidence>
<evidence type="ECO:0000256" key="12">
    <source>
        <dbReference type="ARBA" id="ARBA00049515"/>
    </source>
</evidence>
<dbReference type="InterPro" id="IPR033728">
    <property type="entry name" value="ThrRS_core"/>
</dbReference>
<keyword evidence="10 13" id="KW-0648">Protein biosynthesis</keyword>
<comment type="subunit">
    <text evidence="13">Homodimer.</text>
</comment>
<evidence type="ECO:0000256" key="5">
    <source>
        <dbReference type="ARBA" id="ARBA00022723"/>
    </source>
</evidence>
<evidence type="ECO:0000256" key="10">
    <source>
        <dbReference type="ARBA" id="ARBA00022917"/>
    </source>
</evidence>
<dbReference type="KEGG" id="naf:GQ61_08045"/>
<reference evidence="16 17" key="1">
    <citation type="submission" date="2014-06" db="EMBL/GenBank/DDBJ databases">
        <title>The genome of the endonuclear symbiont Nucleicultrix amoebiphila.</title>
        <authorList>
            <person name="Schulz F."/>
            <person name="Horn M."/>
        </authorList>
    </citation>
    <scope>NUCLEOTIDE SEQUENCE [LARGE SCALE GENOMIC DNA]</scope>
    <source>
        <strain evidence="16 17">FS5</strain>
    </source>
</reference>
<comment type="similarity">
    <text evidence="1 13">Belongs to the class-II aminoacyl-tRNA synthetase family.</text>
</comment>
<dbReference type="InterPro" id="IPR012675">
    <property type="entry name" value="Beta-grasp_dom_sf"/>
</dbReference>
<evidence type="ECO:0000313" key="16">
    <source>
        <dbReference type="EMBL" id="ARN85246.1"/>
    </source>
</evidence>
<evidence type="ECO:0000256" key="8">
    <source>
        <dbReference type="ARBA" id="ARBA00022840"/>
    </source>
</evidence>
<dbReference type="PANTHER" id="PTHR11451:SF44">
    <property type="entry name" value="THREONINE--TRNA LIGASE, CHLOROPLASTIC_MITOCHONDRIAL 2"/>
    <property type="match status" value="1"/>
</dbReference>
<comment type="cofactor">
    <cofactor evidence="13">
        <name>Zn(2+)</name>
        <dbReference type="ChEBI" id="CHEBI:29105"/>
    </cofactor>
    <text evidence="13">Binds 1 zinc ion per subunit.</text>
</comment>
<keyword evidence="3 13" id="KW-0820">tRNA-binding</keyword>
<evidence type="ECO:0000256" key="3">
    <source>
        <dbReference type="ARBA" id="ARBA00022555"/>
    </source>
</evidence>
<evidence type="ECO:0000256" key="11">
    <source>
        <dbReference type="ARBA" id="ARBA00023146"/>
    </source>
</evidence>
<organism evidence="16 17">
    <name type="scientific">Candidatus Nucleicultrix amoebiphila FS5</name>
    <dbReference type="NCBI Taxonomy" id="1414854"/>
    <lineage>
        <taxon>Bacteria</taxon>
        <taxon>Pseudomonadati</taxon>
        <taxon>Pseudomonadota</taxon>
        <taxon>Alphaproteobacteria</taxon>
        <taxon>Holosporales</taxon>
        <taxon>Candidatus Nucleicultricaceae</taxon>
        <taxon>Candidatus Nucleicultrix</taxon>
    </lineage>
</organism>
<evidence type="ECO:0000256" key="1">
    <source>
        <dbReference type="ARBA" id="ARBA00008226"/>
    </source>
</evidence>
<feature type="domain" description="Aminoacyl-transfer RNA synthetases class-II family profile" evidence="14">
    <location>
        <begin position="243"/>
        <end position="535"/>
    </location>
</feature>
<dbReference type="FunFam" id="3.30.930.10:FF:000002">
    <property type="entry name" value="Threonine--tRNA ligase"/>
    <property type="match status" value="1"/>
</dbReference>
<sequence length="639" mass="72901">MIKITLPDGAVREVPKNSTGLDVAKSIGVGLARDAVAVKANGVMMDLTRPLENDTALEIITRTSVDGLELLRHDAAHVLAEAAKEIYPDIQVTIGPAIENGFYYDFFREKPFTPEDLEKLEEKMREIVDRDEPIIREEWSRKDAVPYFKSIGENFKAEIIDSIPDADTITVYKQGKFVDLCRGPHLPTTGRLGKAFKLMKLAGAYWRGDPKNPQLQRVYGTAWANEKQLKDYLTLLEEAEKRDHRRIAKEMDLFHLQEEAPGCVFWHPNGWTIYQQIRQYIKRRIEADGYMEVNTPVLVDKSLWEASGHWTEFRENMFATEEVDGRTSVLKPMNCPCHIQIFRQGLKSYRDLPIRLAEFGNCHRNESSGSLHGLMRVRSMVQDDGHIFCTEDQIVTETQKFCELLSAVYRDLGFESFHVKLADRPEKRAGTDEVWDRAEKALMQATKAAGVEFNINPGEGAFYGPKLEFYLKDAIGREWQCGTWQVDFILPERLDANYIGEDSKKHRPVMLHRAVLGSLERFIGILIEHYAGKLPLWLAPVQVAVTPITNDLDDYALEVAEIFKKSGLRVKVDLRHEKINYKIREMSLAKHPIICVVGAREASDRTVAVRRLGSQSQEVLSIDQALANFVQEARMPLDR</sequence>
<dbReference type="Gene3D" id="3.10.20.30">
    <property type="match status" value="1"/>
</dbReference>
<dbReference type="Gene3D" id="3.30.930.10">
    <property type="entry name" value="Bira Bifunctional Protein, Domain 2"/>
    <property type="match status" value="1"/>
</dbReference>
<dbReference type="HAMAP" id="MF_00184">
    <property type="entry name" value="Thr_tRNA_synth"/>
    <property type="match status" value="1"/>
</dbReference>
<dbReference type="Pfam" id="PF02824">
    <property type="entry name" value="TGS"/>
    <property type="match status" value="1"/>
</dbReference>
<dbReference type="NCBIfam" id="TIGR00418">
    <property type="entry name" value="thrS"/>
    <property type="match status" value="1"/>
</dbReference>
<keyword evidence="9 13" id="KW-0694">RNA-binding</keyword>
<dbReference type="Gene3D" id="3.30.980.10">
    <property type="entry name" value="Threonyl-trna Synthetase, Chain A, domain 2"/>
    <property type="match status" value="1"/>
</dbReference>
<feature type="binding site" evidence="13">
    <location>
        <position position="512"/>
    </location>
    <ligand>
        <name>Zn(2+)</name>
        <dbReference type="ChEBI" id="CHEBI:29105"/>
        <note>catalytic</note>
    </ligand>
</feature>
<dbReference type="SUPFAM" id="SSF81271">
    <property type="entry name" value="TGS-like"/>
    <property type="match status" value="1"/>
</dbReference>
<evidence type="ECO:0000259" key="14">
    <source>
        <dbReference type="PROSITE" id="PS50862"/>
    </source>
</evidence>
<keyword evidence="7 13" id="KW-0862">Zinc</keyword>
<dbReference type="SUPFAM" id="SSF52954">
    <property type="entry name" value="Class II aaRS ABD-related"/>
    <property type="match status" value="1"/>
</dbReference>
<dbReference type="Gene3D" id="3.40.50.800">
    <property type="entry name" value="Anticodon-binding domain"/>
    <property type="match status" value="1"/>
</dbReference>
<feature type="domain" description="TGS" evidence="15">
    <location>
        <begin position="1"/>
        <end position="61"/>
    </location>
</feature>
<evidence type="ECO:0000256" key="6">
    <source>
        <dbReference type="ARBA" id="ARBA00022741"/>
    </source>
</evidence>
<dbReference type="CDD" id="cd00771">
    <property type="entry name" value="ThrRS_core"/>
    <property type="match status" value="1"/>
</dbReference>
<dbReference type="GO" id="GO:0004829">
    <property type="term" value="F:threonine-tRNA ligase activity"/>
    <property type="evidence" value="ECO:0007669"/>
    <property type="project" value="UniProtKB-UniRule"/>
</dbReference>
<dbReference type="PANTHER" id="PTHR11451">
    <property type="entry name" value="THREONINE-TRNA LIGASE"/>
    <property type="match status" value="1"/>
</dbReference>
<comment type="catalytic activity">
    <reaction evidence="12 13">
        <text>tRNA(Thr) + L-threonine + ATP = L-threonyl-tRNA(Thr) + AMP + diphosphate + H(+)</text>
        <dbReference type="Rhea" id="RHEA:24624"/>
        <dbReference type="Rhea" id="RHEA-COMP:9670"/>
        <dbReference type="Rhea" id="RHEA-COMP:9704"/>
        <dbReference type="ChEBI" id="CHEBI:15378"/>
        <dbReference type="ChEBI" id="CHEBI:30616"/>
        <dbReference type="ChEBI" id="CHEBI:33019"/>
        <dbReference type="ChEBI" id="CHEBI:57926"/>
        <dbReference type="ChEBI" id="CHEBI:78442"/>
        <dbReference type="ChEBI" id="CHEBI:78534"/>
        <dbReference type="ChEBI" id="CHEBI:456215"/>
        <dbReference type="EC" id="6.1.1.3"/>
    </reaction>
</comment>
<keyword evidence="5 13" id="KW-0479">Metal-binding</keyword>
<dbReference type="Pfam" id="PF03129">
    <property type="entry name" value="HGTP_anticodon"/>
    <property type="match status" value="1"/>
</dbReference>
<dbReference type="InterPro" id="IPR012947">
    <property type="entry name" value="tRNA_SAD"/>
</dbReference>
<gene>
    <name evidence="13" type="primary">thrS</name>
    <name evidence="16" type="ORF">GQ61_08045</name>
</gene>
<dbReference type="OrthoDB" id="9802304at2"/>
<dbReference type="SMART" id="SM00863">
    <property type="entry name" value="tRNA_SAD"/>
    <property type="match status" value="1"/>
</dbReference>
<dbReference type="SUPFAM" id="SSF55681">
    <property type="entry name" value="Class II aaRS and biotin synthetases"/>
    <property type="match status" value="1"/>
</dbReference>
<dbReference type="PRINTS" id="PR01047">
    <property type="entry name" value="TRNASYNTHTHR"/>
</dbReference>
<dbReference type="FunFam" id="3.40.50.800:FF:000001">
    <property type="entry name" value="Threonine--tRNA ligase"/>
    <property type="match status" value="1"/>
</dbReference>
<dbReference type="EC" id="6.1.1.3" evidence="13"/>
<dbReference type="GO" id="GO:0005737">
    <property type="term" value="C:cytoplasm"/>
    <property type="evidence" value="ECO:0007669"/>
    <property type="project" value="UniProtKB-SubCell"/>
</dbReference>
<dbReference type="Gene3D" id="3.30.54.20">
    <property type="match status" value="1"/>
</dbReference>
<dbReference type="InterPro" id="IPR012676">
    <property type="entry name" value="TGS-like"/>
</dbReference>
<dbReference type="InterPro" id="IPR006195">
    <property type="entry name" value="aa-tRNA-synth_II"/>
</dbReference>
<dbReference type="SUPFAM" id="SSF55186">
    <property type="entry name" value="ThrRS/AlaRS common domain"/>
    <property type="match status" value="1"/>
</dbReference>
<dbReference type="InterPro" id="IPR045864">
    <property type="entry name" value="aa-tRNA-synth_II/BPL/LPL"/>
</dbReference>
<dbReference type="GO" id="GO:0006435">
    <property type="term" value="P:threonyl-tRNA aminoacylation"/>
    <property type="evidence" value="ECO:0007669"/>
    <property type="project" value="UniProtKB-UniRule"/>
</dbReference>
<evidence type="ECO:0000256" key="9">
    <source>
        <dbReference type="ARBA" id="ARBA00022884"/>
    </source>
</evidence>
<dbReference type="InterPro" id="IPR002314">
    <property type="entry name" value="aa-tRNA-synt_IIb"/>
</dbReference>
<dbReference type="Proteomes" id="UP000237351">
    <property type="component" value="Chromosome"/>
</dbReference>
<feature type="binding site" evidence="13">
    <location>
        <position position="335"/>
    </location>
    <ligand>
        <name>Zn(2+)</name>
        <dbReference type="ChEBI" id="CHEBI:29105"/>
        <note>catalytic</note>
    </ligand>
</feature>
<dbReference type="InterPro" id="IPR047246">
    <property type="entry name" value="ThrRS_anticodon"/>
</dbReference>
<dbReference type="AlphaFoldDB" id="A0A1W6N680"/>
<keyword evidence="8 13" id="KW-0067">ATP-binding</keyword>
<evidence type="ECO:0000256" key="4">
    <source>
        <dbReference type="ARBA" id="ARBA00022598"/>
    </source>
</evidence>
<dbReference type="PROSITE" id="PS51880">
    <property type="entry name" value="TGS"/>
    <property type="match status" value="1"/>
</dbReference>
<evidence type="ECO:0000313" key="17">
    <source>
        <dbReference type="Proteomes" id="UP000237351"/>
    </source>
</evidence>